<comment type="caution">
    <text evidence="1">The sequence shown here is derived from an EMBL/GenBank/DDBJ whole genome shotgun (WGS) entry which is preliminary data.</text>
</comment>
<dbReference type="EMBL" id="JAACNH010000002">
    <property type="protein sequence ID" value="KAG8452218.1"/>
    <property type="molecule type" value="Genomic_DNA"/>
</dbReference>
<accession>A0A8T2K6P1</accession>
<dbReference type="OrthoDB" id="10038884at2759"/>
<reference evidence="1" key="1">
    <citation type="thesis" date="2020" institute="ProQuest LLC" country="789 East Eisenhower Parkway, Ann Arbor, MI, USA">
        <title>Comparative Genomics and Chromosome Evolution.</title>
        <authorList>
            <person name="Mudd A.B."/>
        </authorList>
    </citation>
    <scope>NUCLEOTIDE SEQUENCE</scope>
    <source>
        <strain evidence="1">Female2</strain>
        <tissue evidence="1">Blood</tissue>
    </source>
</reference>
<keyword evidence="2" id="KW-1185">Reference proteome</keyword>
<dbReference type="AlphaFoldDB" id="A0A8T2K6P1"/>
<protein>
    <submittedName>
        <fullName evidence="1">Uncharacterized protein</fullName>
    </submittedName>
</protein>
<gene>
    <name evidence="1" type="ORF">GDO86_004134</name>
</gene>
<proteinExistence type="predicted"/>
<evidence type="ECO:0000313" key="1">
    <source>
        <dbReference type="EMBL" id="KAG8452218.1"/>
    </source>
</evidence>
<name>A0A8T2K6P1_9PIPI</name>
<sequence length="83" mass="9020">MFLLSGLSATVGLGSNGRGRRLLVWEIGLIPIRFGFVNGRLGLVSPHSPLRVGDWTPGLSCGPTAGDQMCVQWTPYFPPDPYY</sequence>
<dbReference type="Proteomes" id="UP000812440">
    <property type="component" value="Chromosome 2"/>
</dbReference>
<evidence type="ECO:0000313" key="2">
    <source>
        <dbReference type="Proteomes" id="UP000812440"/>
    </source>
</evidence>
<organism evidence="1 2">
    <name type="scientific">Hymenochirus boettgeri</name>
    <name type="common">Congo dwarf clawed frog</name>
    <dbReference type="NCBI Taxonomy" id="247094"/>
    <lineage>
        <taxon>Eukaryota</taxon>
        <taxon>Metazoa</taxon>
        <taxon>Chordata</taxon>
        <taxon>Craniata</taxon>
        <taxon>Vertebrata</taxon>
        <taxon>Euteleostomi</taxon>
        <taxon>Amphibia</taxon>
        <taxon>Batrachia</taxon>
        <taxon>Anura</taxon>
        <taxon>Pipoidea</taxon>
        <taxon>Pipidae</taxon>
        <taxon>Pipinae</taxon>
        <taxon>Hymenochirus</taxon>
    </lineage>
</organism>